<feature type="chain" id="PRO_5006387311" evidence="1">
    <location>
        <begin position="23"/>
        <end position="181"/>
    </location>
</feature>
<name>A0A0Q9X0C9_DROWI</name>
<accession>A0A0Q9X0C9</accession>
<dbReference type="InParanoid" id="A0A0Q9X0C9"/>
<dbReference type="AlphaFoldDB" id="A0A0Q9X0C9"/>
<sequence length="181" mass="20260">MRHHLLLGLCLGIFMHANLANGSIFGLFGKNDVIDPSCNCSRIKIDGSLQLNQFLQGFLVKLAQTYNQLVHGIRPQIGSEQIEGNAPRYGYELIFRILNPKNKEEQHLPSYEIPPQTSNITISIEDIQKYPNNGVIDLPDLSPIPRPPESYVIITTLIQNYLSTQAAGSSKTTTTFVYNNF</sequence>
<organism evidence="2 3">
    <name type="scientific">Drosophila willistoni</name>
    <name type="common">Fruit fly</name>
    <dbReference type="NCBI Taxonomy" id="7260"/>
    <lineage>
        <taxon>Eukaryota</taxon>
        <taxon>Metazoa</taxon>
        <taxon>Ecdysozoa</taxon>
        <taxon>Arthropoda</taxon>
        <taxon>Hexapoda</taxon>
        <taxon>Insecta</taxon>
        <taxon>Pterygota</taxon>
        <taxon>Neoptera</taxon>
        <taxon>Endopterygota</taxon>
        <taxon>Diptera</taxon>
        <taxon>Brachycera</taxon>
        <taxon>Muscomorpha</taxon>
        <taxon>Ephydroidea</taxon>
        <taxon>Drosophilidae</taxon>
        <taxon>Drosophila</taxon>
        <taxon>Sophophora</taxon>
    </lineage>
</organism>
<reference evidence="2 3" key="1">
    <citation type="journal article" date="2007" name="Nature">
        <title>Evolution of genes and genomes on the Drosophila phylogeny.</title>
        <authorList>
            <consortium name="Drosophila 12 Genomes Consortium"/>
            <person name="Clark A.G."/>
            <person name="Eisen M.B."/>
            <person name="Smith D.R."/>
            <person name="Bergman C.M."/>
            <person name="Oliver B."/>
            <person name="Markow T.A."/>
            <person name="Kaufman T.C."/>
            <person name="Kellis M."/>
            <person name="Gelbart W."/>
            <person name="Iyer V.N."/>
            <person name="Pollard D.A."/>
            <person name="Sackton T.B."/>
            <person name="Larracuente A.M."/>
            <person name="Singh N.D."/>
            <person name="Abad J.P."/>
            <person name="Abt D.N."/>
            <person name="Adryan B."/>
            <person name="Aguade M."/>
            <person name="Akashi H."/>
            <person name="Anderson W.W."/>
            <person name="Aquadro C.F."/>
            <person name="Ardell D.H."/>
            <person name="Arguello R."/>
            <person name="Artieri C.G."/>
            <person name="Barbash D.A."/>
            <person name="Barker D."/>
            <person name="Barsanti P."/>
            <person name="Batterham P."/>
            <person name="Batzoglou S."/>
            <person name="Begun D."/>
            <person name="Bhutkar A."/>
            <person name="Blanco E."/>
            <person name="Bosak S.A."/>
            <person name="Bradley R.K."/>
            <person name="Brand A.D."/>
            <person name="Brent M.R."/>
            <person name="Brooks A.N."/>
            <person name="Brown R.H."/>
            <person name="Butlin R.K."/>
            <person name="Caggese C."/>
            <person name="Calvi B.R."/>
            <person name="Bernardo de Carvalho A."/>
            <person name="Caspi A."/>
            <person name="Castrezana S."/>
            <person name="Celniker S.E."/>
            <person name="Chang J.L."/>
            <person name="Chapple C."/>
            <person name="Chatterji S."/>
            <person name="Chinwalla A."/>
            <person name="Civetta A."/>
            <person name="Clifton S.W."/>
            <person name="Comeron J.M."/>
            <person name="Costello J.C."/>
            <person name="Coyne J.A."/>
            <person name="Daub J."/>
            <person name="David R.G."/>
            <person name="Delcher A.L."/>
            <person name="Delehaunty K."/>
            <person name="Do C.B."/>
            <person name="Ebling H."/>
            <person name="Edwards K."/>
            <person name="Eickbush T."/>
            <person name="Evans J.D."/>
            <person name="Filipski A."/>
            <person name="Findeiss S."/>
            <person name="Freyhult E."/>
            <person name="Fulton L."/>
            <person name="Fulton R."/>
            <person name="Garcia A.C."/>
            <person name="Gardiner A."/>
            <person name="Garfield D.A."/>
            <person name="Garvin B.E."/>
            <person name="Gibson G."/>
            <person name="Gilbert D."/>
            <person name="Gnerre S."/>
            <person name="Godfrey J."/>
            <person name="Good R."/>
            <person name="Gotea V."/>
            <person name="Gravely B."/>
            <person name="Greenberg A.J."/>
            <person name="Griffiths-Jones S."/>
            <person name="Gross S."/>
            <person name="Guigo R."/>
            <person name="Gustafson E.A."/>
            <person name="Haerty W."/>
            <person name="Hahn M.W."/>
            <person name="Halligan D.L."/>
            <person name="Halpern A.L."/>
            <person name="Halter G.M."/>
            <person name="Han M.V."/>
            <person name="Heger A."/>
            <person name="Hillier L."/>
            <person name="Hinrichs A.S."/>
            <person name="Holmes I."/>
            <person name="Hoskins R.A."/>
            <person name="Hubisz M.J."/>
            <person name="Hultmark D."/>
            <person name="Huntley M.A."/>
            <person name="Jaffe D.B."/>
            <person name="Jagadeeshan S."/>
            <person name="Jeck W.R."/>
            <person name="Johnson J."/>
            <person name="Jones C.D."/>
            <person name="Jordan W.C."/>
            <person name="Karpen G.H."/>
            <person name="Kataoka E."/>
            <person name="Keightley P.D."/>
            <person name="Kheradpour P."/>
            <person name="Kirkness E.F."/>
            <person name="Koerich L.B."/>
            <person name="Kristiansen K."/>
            <person name="Kudrna D."/>
            <person name="Kulathinal R.J."/>
            <person name="Kumar S."/>
            <person name="Kwok R."/>
            <person name="Lander E."/>
            <person name="Langley C.H."/>
            <person name="Lapoint R."/>
            <person name="Lazzaro B.P."/>
            <person name="Lee S.J."/>
            <person name="Levesque L."/>
            <person name="Li R."/>
            <person name="Lin C.F."/>
            <person name="Lin M.F."/>
            <person name="Lindblad-Toh K."/>
            <person name="Llopart A."/>
            <person name="Long M."/>
            <person name="Low L."/>
            <person name="Lozovsky E."/>
            <person name="Lu J."/>
            <person name="Luo M."/>
            <person name="Machado C.A."/>
            <person name="Makalowski W."/>
            <person name="Marzo M."/>
            <person name="Matsuda M."/>
            <person name="Matzkin L."/>
            <person name="McAllister B."/>
            <person name="McBride C.S."/>
            <person name="McKernan B."/>
            <person name="McKernan K."/>
            <person name="Mendez-Lago M."/>
            <person name="Minx P."/>
            <person name="Mollenhauer M.U."/>
            <person name="Montooth K."/>
            <person name="Mount S.M."/>
            <person name="Mu X."/>
            <person name="Myers E."/>
            <person name="Negre B."/>
            <person name="Newfeld S."/>
            <person name="Nielsen R."/>
            <person name="Noor M.A."/>
            <person name="O'Grady P."/>
            <person name="Pachter L."/>
            <person name="Papaceit M."/>
            <person name="Parisi M.J."/>
            <person name="Parisi M."/>
            <person name="Parts L."/>
            <person name="Pedersen J.S."/>
            <person name="Pesole G."/>
            <person name="Phillippy A.M."/>
            <person name="Ponting C.P."/>
            <person name="Pop M."/>
            <person name="Porcelli D."/>
            <person name="Powell J.R."/>
            <person name="Prohaska S."/>
            <person name="Pruitt K."/>
            <person name="Puig M."/>
            <person name="Quesneville H."/>
            <person name="Ram K.R."/>
            <person name="Rand D."/>
            <person name="Rasmussen M.D."/>
            <person name="Reed L.K."/>
            <person name="Reenan R."/>
            <person name="Reily A."/>
            <person name="Remington K.A."/>
            <person name="Rieger T.T."/>
            <person name="Ritchie M.G."/>
            <person name="Robin C."/>
            <person name="Rogers Y.H."/>
            <person name="Rohde C."/>
            <person name="Rozas J."/>
            <person name="Rubenfield M.J."/>
            <person name="Ruiz A."/>
            <person name="Russo S."/>
            <person name="Salzberg S.L."/>
            <person name="Sanchez-Gracia A."/>
            <person name="Saranga D.J."/>
            <person name="Sato H."/>
            <person name="Schaeffer S.W."/>
            <person name="Schatz M.C."/>
            <person name="Schlenke T."/>
            <person name="Schwartz R."/>
            <person name="Segarra C."/>
            <person name="Singh R.S."/>
            <person name="Sirot L."/>
            <person name="Sirota M."/>
            <person name="Sisneros N.B."/>
            <person name="Smith C.D."/>
            <person name="Smith T.F."/>
            <person name="Spieth J."/>
            <person name="Stage D.E."/>
            <person name="Stark A."/>
            <person name="Stephan W."/>
            <person name="Strausberg R.L."/>
            <person name="Strempel S."/>
            <person name="Sturgill D."/>
            <person name="Sutton G."/>
            <person name="Sutton G.G."/>
            <person name="Tao W."/>
            <person name="Teichmann S."/>
            <person name="Tobari Y.N."/>
            <person name="Tomimura Y."/>
            <person name="Tsolas J.M."/>
            <person name="Valente V.L."/>
            <person name="Venter E."/>
            <person name="Venter J.C."/>
            <person name="Vicario S."/>
            <person name="Vieira F.G."/>
            <person name="Vilella A.J."/>
            <person name="Villasante A."/>
            <person name="Walenz B."/>
            <person name="Wang J."/>
            <person name="Wasserman M."/>
            <person name="Watts T."/>
            <person name="Wilson D."/>
            <person name="Wilson R.K."/>
            <person name="Wing R.A."/>
            <person name="Wolfner M.F."/>
            <person name="Wong A."/>
            <person name="Wong G.K."/>
            <person name="Wu C.I."/>
            <person name="Wu G."/>
            <person name="Yamamoto D."/>
            <person name="Yang H.P."/>
            <person name="Yang S.P."/>
            <person name="Yorke J.A."/>
            <person name="Yoshida K."/>
            <person name="Zdobnov E."/>
            <person name="Zhang P."/>
            <person name="Zhang Y."/>
            <person name="Zimin A.V."/>
            <person name="Baldwin J."/>
            <person name="Abdouelleil A."/>
            <person name="Abdulkadir J."/>
            <person name="Abebe A."/>
            <person name="Abera B."/>
            <person name="Abreu J."/>
            <person name="Acer S.C."/>
            <person name="Aftuck L."/>
            <person name="Alexander A."/>
            <person name="An P."/>
            <person name="Anderson E."/>
            <person name="Anderson S."/>
            <person name="Arachi H."/>
            <person name="Azer M."/>
            <person name="Bachantsang P."/>
            <person name="Barry A."/>
            <person name="Bayul T."/>
            <person name="Berlin A."/>
            <person name="Bessette D."/>
            <person name="Bloom T."/>
            <person name="Blye J."/>
            <person name="Boguslavskiy L."/>
            <person name="Bonnet C."/>
            <person name="Boukhgalter B."/>
            <person name="Bourzgui I."/>
            <person name="Brown A."/>
            <person name="Cahill P."/>
            <person name="Channer S."/>
            <person name="Cheshatsang Y."/>
            <person name="Chuda L."/>
            <person name="Citroen M."/>
            <person name="Collymore A."/>
            <person name="Cooke P."/>
            <person name="Costello M."/>
            <person name="D'Aco K."/>
            <person name="Daza R."/>
            <person name="De Haan G."/>
            <person name="DeGray S."/>
            <person name="DeMaso C."/>
            <person name="Dhargay N."/>
            <person name="Dooley K."/>
            <person name="Dooley E."/>
            <person name="Doricent M."/>
            <person name="Dorje P."/>
            <person name="Dorjee K."/>
            <person name="Dupes A."/>
            <person name="Elong R."/>
            <person name="Falk J."/>
            <person name="Farina A."/>
            <person name="Faro S."/>
            <person name="Ferguson D."/>
            <person name="Fisher S."/>
            <person name="Foley C.D."/>
            <person name="Franke A."/>
            <person name="Friedrich D."/>
            <person name="Gadbois L."/>
            <person name="Gearin G."/>
            <person name="Gearin C.R."/>
            <person name="Giannoukos G."/>
            <person name="Goode T."/>
            <person name="Graham J."/>
            <person name="Grandbois E."/>
            <person name="Grewal S."/>
            <person name="Gyaltsen K."/>
            <person name="Hafez N."/>
            <person name="Hagos B."/>
            <person name="Hall J."/>
            <person name="Henson C."/>
            <person name="Hollinger A."/>
            <person name="Honan T."/>
            <person name="Huard M.D."/>
            <person name="Hughes L."/>
            <person name="Hurhula B."/>
            <person name="Husby M.E."/>
            <person name="Kamat A."/>
            <person name="Kanga B."/>
            <person name="Kashin S."/>
            <person name="Khazanovich D."/>
            <person name="Kisner P."/>
            <person name="Lance K."/>
            <person name="Lara M."/>
            <person name="Lee W."/>
            <person name="Lennon N."/>
            <person name="Letendre F."/>
            <person name="LeVine R."/>
            <person name="Lipovsky A."/>
            <person name="Liu X."/>
            <person name="Liu J."/>
            <person name="Liu S."/>
            <person name="Lokyitsang T."/>
            <person name="Lokyitsang Y."/>
            <person name="Lubonja R."/>
            <person name="Lui A."/>
            <person name="MacDonald P."/>
            <person name="Magnisalis V."/>
            <person name="Maru K."/>
            <person name="Matthews C."/>
            <person name="McCusker W."/>
            <person name="McDonough S."/>
            <person name="Mehta T."/>
            <person name="Meldrim J."/>
            <person name="Meneus L."/>
            <person name="Mihai O."/>
            <person name="Mihalev A."/>
            <person name="Mihova T."/>
            <person name="Mittelman R."/>
            <person name="Mlenga V."/>
            <person name="Montmayeur A."/>
            <person name="Mulrain L."/>
            <person name="Navidi A."/>
            <person name="Naylor J."/>
            <person name="Negash T."/>
            <person name="Nguyen T."/>
            <person name="Nguyen N."/>
            <person name="Nicol R."/>
            <person name="Norbu C."/>
            <person name="Norbu N."/>
            <person name="Novod N."/>
            <person name="O'Neill B."/>
            <person name="Osman S."/>
            <person name="Markiewicz E."/>
            <person name="Oyono O.L."/>
            <person name="Patti C."/>
            <person name="Phunkhang P."/>
            <person name="Pierre F."/>
            <person name="Priest M."/>
            <person name="Raghuraman S."/>
            <person name="Rege F."/>
            <person name="Reyes R."/>
            <person name="Rise C."/>
            <person name="Rogov P."/>
            <person name="Ross K."/>
            <person name="Ryan E."/>
            <person name="Settipalli S."/>
            <person name="Shea T."/>
            <person name="Sherpa N."/>
            <person name="Shi L."/>
            <person name="Shih D."/>
            <person name="Sparrow T."/>
            <person name="Spaulding J."/>
            <person name="Stalker J."/>
            <person name="Stange-Thomann N."/>
            <person name="Stavropoulos S."/>
            <person name="Stone C."/>
            <person name="Strader C."/>
            <person name="Tesfaye S."/>
            <person name="Thomson T."/>
            <person name="Thoulutsang Y."/>
            <person name="Thoulutsang D."/>
            <person name="Topham K."/>
            <person name="Topping I."/>
            <person name="Tsamla T."/>
            <person name="Vassiliev H."/>
            <person name="Vo A."/>
            <person name="Wangchuk T."/>
            <person name="Wangdi T."/>
            <person name="Weiand M."/>
            <person name="Wilkinson J."/>
            <person name="Wilson A."/>
            <person name="Yadav S."/>
            <person name="Young G."/>
            <person name="Yu Q."/>
            <person name="Zembek L."/>
            <person name="Zhong D."/>
            <person name="Zimmer A."/>
            <person name="Zwirko Z."/>
            <person name="Jaffe D.B."/>
            <person name="Alvarez P."/>
            <person name="Brockman W."/>
            <person name="Butler J."/>
            <person name="Chin C."/>
            <person name="Gnerre S."/>
            <person name="Grabherr M."/>
            <person name="Kleber M."/>
            <person name="Mauceli E."/>
            <person name="MacCallum I."/>
        </authorList>
    </citation>
    <scope>NUCLEOTIDE SEQUENCE [LARGE SCALE GENOMIC DNA]</scope>
    <source>
        <strain evidence="3">Tucson 14030-0811.24</strain>
    </source>
</reference>
<feature type="signal peptide" evidence="1">
    <location>
        <begin position="1"/>
        <end position="22"/>
    </location>
</feature>
<evidence type="ECO:0000313" key="2">
    <source>
        <dbReference type="EMBL" id="KRF98438.1"/>
    </source>
</evidence>
<protein>
    <submittedName>
        <fullName evidence="2">Uncharacterized protein</fullName>
    </submittedName>
</protein>
<proteinExistence type="predicted"/>
<evidence type="ECO:0000313" key="3">
    <source>
        <dbReference type="Proteomes" id="UP000007798"/>
    </source>
</evidence>
<dbReference type="Proteomes" id="UP000007798">
    <property type="component" value="Unassembled WGS sequence"/>
</dbReference>
<keyword evidence="3" id="KW-1185">Reference proteome</keyword>
<dbReference type="EMBL" id="CH963857">
    <property type="protein sequence ID" value="KRF98438.1"/>
    <property type="molecule type" value="Genomic_DNA"/>
</dbReference>
<gene>
    <name evidence="2" type="primary">Dwil\GK27335</name>
    <name evidence="2" type="ORF">Dwil_GK27335</name>
</gene>
<evidence type="ECO:0000256" key="1">
    <source>
        <dbReference type="SAM" id="SignalP"/>
    </source>
</evidence>
<keyword evidence="1" id="KW-0732">Signal</keyword>